<comment type="cofactor">
    <cofactor evidence="2">
        <name>a divalent metal cation</name>
        <dbReference type="ChEBI" id="CHEBI:60240"/>
    </cofactor>
</comment>
<evidence type="ECO:0000313" key="5">
    <source>
        <dbReference type="Proteomes" id="UP000023152"/>
    </source>
</evidence>
<keyword evidence="2" id="KW-0539">Nucleus</keyword>
<dbReference type="GO" id="GO:0034353">
    <property type="term" value="F:mRNA 5'-diphosphatase activity"/>
    <property type="evidence" value="ECO:0007669"/>
    <property type="project" value="TreeGrafter"/>
</dbReference>
<name>X6MBG7_RETFI</name>
<evidence type="ECO:0000259" key="3">
    <source>
        <dbReference type="Pfam" id="PF08652"/>
    </source>
</evidence>
<dbReference type="GO" id="GO:0003723">
    <property type="term" value="F:RNA binding"/>
    <property type="evidence" value="ECO:0007669"/>
    <property type="project" value="UniProtKB-KW"/>
</dbReference>
<protein>
    <recommendedName>
        <fullName evidence="2">Decapping nuclease</fullName>
        <ecNumber evidence="2">3.6.1.-</ecNumber>
    </recommendedName>
</protein>
<dbReference type="GO" id="GO:0005829">
    <property type="term" value="C:cytosol"/>
    <property type="evidence" value="ECO:0007669"/>
    <property type="project" value="TreeGrafter"/>
</dbReference>
<dbReference type="EC" id="3.6.1.-" evidence="2"/>
<comment type="caution">
    <text evidence="4">The sequence shown here is derived from an EMBL/GenBank/DDBJ whole genome shotgun (WGS) entry which is preliminary data.</text>
</comment>
<dbReference type="PANTHER" id="PTHR12395:SF9">
    <property type="entry name" value="DECAPPING AND EXORIBONUCLEASE PROTEIN"/>
    <property type="match status" value="1"/>
</dbReference>
<reference evidence="4 5" key="1">
    <citation type="journal article" date="2013" name="Curr. Biol.">
        <title>The Genome of the Foraminiferan Reticulomyxa filosa.</title>
        <authorList>
            <person name="Glockner G."/>
            <person name="Hulsmann N."/>
            <person name="Schleicher M."/>
            <person name="Noegel A.A."/>
            <person name="Eichinger L."/>
            <person name="Gallinger C."/>
            <person name="Pawlowski J."/>
            <person name="Sierra R."/>
            <person name="Euteneuer U."/>
            <person name="Pillet L."/>
            <person name="Moustafa A."/>
            <person name="Platzer M."/>
            <person name="Groth M."/>
            <person name="Szafranski K."/>
            <person name="Schliwa M."/>
        </authorList>
    </citation>
    <scope>NUCLEOTIDE SEQUENCE [LARGE SCALE GENOMIC DNA]</scope>
</reference>
<dbReference type="GO" id="GO:0000166">
    <property type="term" value="F:nucleotide binding"/>
    <property type="evidence" value="ECO:0007669"/>
    <property type="project" value="UniProtKB-KW"/>
</dbReference>
<evidence type="ECO:0000256" key="2">
    <source>
        <dbReference type="RuleBase" id="RU367113"/>
    </source>
</evidence>
<accession>X6MBG7</accession>
<gene>
    <name evidence="4" type="ORF">RFI_26372</name>
</gene>
<evidence type="ECO:0000313" key="4">
    <source>
        <dbReference type="EMBL" id="ETO11006.1"/>
    </source>
</evidence>
<evidence type="ECO:0000256" key="1">
    <source>
        <dbReference type="ARBA" id="ARBA00006562"/>
    </source>
</evidence>
<organism evidence="4 5">
    <name type="scientific">Reticulomyxa filosa</name>
    <dbReference type="NCBI Taxonomy" id="46433"/>
    <lineage>
        <taxon>Eukaryota</taxon>
        <taxon>Sar</taxon>
        <taxon>Rhizaria</taxon>
        <taxon>Retaria</taxon>
        <taxon>Foraminifera</taxon>
        <taxon>Monothalamids</taxon>
        <taxon>Reticulomyxidae</taxon>
        <taxon>Reticulomyxa</taxon>
    </lineage>
</organism>
<dbReference type="Proteomes" id="UP000023152">
    <property type="component" value="Unassembled WGS sequence"/>
</dbReference>
<dbReference type="PANTHER" id="PTHR12395">
    <property type="entry name" value="DOM-3 RELATED"/>
    <property type="match status" value="1"/>
</dbReference>
<sequence>MTFCFFHCMQKKRLMMAAEIDGIDDNNELVEVKSTKWTSHENSYDKDHYHGTHHHSTSHQTHRSWKPYKHFGSDSSRHHKFHPLDQKHLPRFKIMQFWVQANFVNCERFVVAWRDADGKLVDISFDTLTNYRRKLRAAPTVIMSFVDHILTFIDAHCTEQNTLYKLSYTAPFKEIELFQCTSTPSGQNSV</sequence>
<dbReference type="GO" id="GO:0005634">
    <property type="term" value="C:nucleus"/>
    <property type="evidence" value="ECO:0007669"/>
    <property type="project" value="UniProtKB-SubCell"/>
</dbReference>
<keyword evidence="2" id="KW-0694">RNA-binding</keyword>
<keyword evidence="2" id="KW-0378">Hydrolase</keyword>
<keyword evidence="2" id="KW-0540">Nuclease</keyword>
<feature type="domain" description="RAI1-like" evidence="3">
    <location>
        <begin position="82"/>
        <end position="181"/>
    </location>
</feature>
<dbReference type="GO" id="GO:0004518">
    <property type="term" value="F:nuclease activity"/>
    <property type="evidence" value="ECO:0007669"/>
    <property type="project" value="UniProtKB-KW"/>
</dbReference>
<comment type="similarity">
    <text evidence="1 2">Belongs to the DXO/Dom3Z family.</text>
</comment>
<comment type="function">
    <text evidence="2">Decapping enzyme for NAD-capped RNAs: specifically hydrolyzes the nicotinamide adenine dinucleotide (NAD) cap from a subset of RNAs by removing the entire NAD moiety from the 5'-end of an NAD-capped RNA.</text>
</comment>
<dbReference type="Pfam" id="PF08652">
    <property type="entry name" value="RAI1"/>
    <property type="match status" value="1"/>
</dbReference>
<dbReference type="InterPro" id="IPR039039">
    <property type="entry name" value="RAI1-like_fam"/>
</dbReference>
<keyword evidence="5" id="KW-1185">Reference proteome</keyword>
<dbReference type="AlphaFoldDB" id="X6MBG7"/>
<keyword evidence="2" id="KW-0479">Metal-binding</keyword>
<comment type="subcellular location">
    <subcellularLocation>
        <location evidence="2">Nucleus</location>
    </subcellularLocation>
</comment>
<dbReference type="InterPro" id="IPR013961">
    <property type="entry name" value="RAI1"/>
</dbReference>
<dbReference type="GO" id="GO:0110155">
    <property type="term" value="P:NAD-cap decapping"/>
    <property type="evidence" value="ECO:0007669"/>
    <property type="project" value="TreeGrafter"/>
</dbReference>
<proteinExistence type="inferred from homology"/>
<dbReference type="GO" id="GO:0046872">
    <property type="term" value="F:metal ion binding"/>
    <property type="evidence" value="ECO:0007669"/>
    <property type="project" value="UniProtKB-KW"/>
</dbReference>
<dbReference type="GO" id="GO:0000956">
    <property type="term" value="P:nuclear-transcribed mRNA catabolic process"/>
    <property type="evidence" value="ECO:0007669"/>
    <property type="project" value="TreeGrafter"/>
</dbReference>
<dbReference type="EMBL" id="ASPP01022888">
    <property type="protein sequence ID" value="ETO11006.1"/>
    <property type="molecule type" value="Genomic_DNA"/>
</dbReference>
<keyword evidence="2" id="KW-0547">Nucleotide-binding</keyword>